<protein>
    <submittedName>
        <fullName evidence="1">STAS domain-containing protein</fullName>
    </submittedName>
</protein>
<evidence type="ECO:0000313" key="2">
    <source>
        <dbReference type="Proteomes" id="UP000634919"/>
    </source>
</evidence>
<accession>A0ABR8SBA5</accession>
<dbReference type="EMBL" id="JACSQK010000004">
    <property type="protein sequence ID" value="MBD7960760.1"/>
    <property type="molecule type" value="Genomic_DNA"/>
</dbReference>
<evidence type="ECO:0000313" key="1">
    <source>
        <dbReference type="EMBL" id="MBD7960760.1"/>
    </source>
</evidence>
<dbReference type="Proteomes" id="UP000634919">
    <property type="component" value="Unassembled WGS sequence"/>
</dbReference>
<name>A0ABR8SBA5_9BURK</name>
<gene>
    <name evidence="1" type="ORF">H9646_09680</name>
</gene>
<organism evidence="1 2">
    <name type="scientific">Comamonas avium</name>
    <dbReference type="NCBI Taxonomy" id="2762231"/>
    <lineage>
        <taxon>Bacteria</taxon>
        <taxon>Pseudomonadati</taxon>
        <taxon>Pseudomonadota</taxon>
        <taxon>Betaproteobacteria</taxon>
        <taxon>Burkholderiales</taxon>
        <taxon>Comamonadaceae</taxon>
        <taxon>Comamonas</taxon>
    </lineage>
</organism>
<comment type="caution">
    <text evidence="1">The sequence shown here is derived from an EMBL/GenBank/DDBJ whole genome shotgun (WGS) entry which is preliminary data.</text>
</comment>
<reference evidence="1 2" key="1">
    <citation type="submission" date="2020-08" db="EMBL/GenBank/DDBJ databases">
        <title>A Genomic Blueprint of the Chicken Gut Microbiome.</title>
        <authorList>
            <person name="Gilroy R."/>
            <person name="Ravi A."/>
            <person name="Getino M."/>
            <person name="Pursley I."/>
            <person name="Horton D.L."/>
            <person name="Alikhan N.-F."/>
            <person name="Baker D."/>
            <person name="Gharbi K."/>
            <person name="Hall N."/>
            <person name="Watson M."/>
            <person name="Adriaenssens E.M."/>
            <person name="Foster-Nyarko E."/>
            <person name="Jarju S."/>
            <person name="Secka A."/>
            <person name="Antonio M."/>
            <person name="Oren A."/>
            <person name="Chaudhuri R."/>
            <person name="La Ragione R.M."/>
            <person name="Hildebrand F."/>
            <person name="Pallen M.J."/>
        </authorList>
    </citation>
    <scope>NUCLEOTIDE SEQUENCE [LARGE SCALE GENOMIC DNA]</scope>
    <source>
        <strain evidence="1 2">Sa2CVA6</strain>
    </source>
</reference>
<dbReference type="RefSeq" id="WP_191723153.1">
    <property type="nucleotide sequence ID" value="NZ_JACSQK010000004.1"/>
</dbReference>
<sequence length="549" mass="60086">MQPDSGKSGSFLNKVMHLVRGSAATTGAAGTADPDSLSAREVLQEAMVRKRRNEAIRQKEFAQLRLLRQRHETDVHTVAAQAHPEDALSSLLGQETRSTSTLQKIDAIEAQMSGQWWRSPAHLAAKVGKPLTHHKLNSRQLSDLPILGEDSVVQPSVAAVQPAKQPVPKSSAPPPVASASVVAAMRTFKPHPDLEEAAILFAHGDVEGARTRLLEQLLQSLGAQPVDEEKVAVIWHAVLDLCRAIGDEDAFEPLAIDYAEHFGRSAPLWASIPDRIGEPALHCTSRQAVQKRQFQWRSPAMLTVGAVTALRTAQAQAPQPWSMSWTRLASIDEAALPALTRLLDEWANGRGQFVFSDACRLLQVLEQHTLAQDHSNSAPWWLLRLAVLRLMHRMDAYEQVALDYCVTYEVSPPPWMEPASYCLVQEEGEADISVLQEASAHSMLQQQGAAAQPALLPDRSKGLAGVIEGDPQDWLNALAAQAKRGQVLDIACGNLIRLDFVAAGSILNWAADMQNQGYALRFTQLHQLVATFFHVIGIHEHATLQATFA</sequence>
<keyword evidence="2" id="KW-1185">Reference proteome</keyword>
<proteinExistence type="predicted"/>